<organism evidence="2 3">
    <name type="scientific">Araneus ventricosus</name>
    <name type="common">Orbweaver spider</name>
    <name type="synonym">Epeira ventricosa</name>
    <dbReference type="NCBI Taxonomy" id="182803"/>
    <lineage>
        <taxon>Eukaryota</taxon>
        <taxon>Metazoa</taxon>
        <taxon>Ecdysozoa</taxon>
        <taxon>Arthropoda</taxon>
        <taxon>Chelicerata</taxon>
        <taxon>Arachnida</taxon>
        <taxon>Araneae</taxon>
        <taxon>Araneomorphae</taxon>
        <taxon>Entelegynae</taxon>
        <taxon>Araneoidea</taxon>
        <taxon>Araneidae</taxon>
        <taxon>Araneus</taxon>
    </lineage>
</organism>
<comment type="caution">
    <text evidence="2">The sequence shown here is derived from an EMBL/GenBank/DDBJ whole genome shotgun (WGS) entry which is preliminary data.</text>
</comment>
<dbReference type="Proteomes" id="UP000499080">
    <property type="component" value="Unassembled WGS sequence"/>
</dbReference>
<proteinExistence type="predicted"/>
<protein>
    <submittedName>
        <fullName evidence="2">Uncharacterized protein</fullName>
    </submittedName>
</protein>
<sequence>MKLFERAASEPGPGPSKANKGHMDIITPELATVLDRTKVSDRKAIFVAAKTAKSLGYDIKEVGLNRSTIRRKRIFNRIEQSQKLKESLQRNVSLIVHWDGKLLPELTGKEKIDRLPIIISGKGVSQMLSVAKLSSATGEAQAQVIYNALNEWDITDKVIGMSFDTMSANTGKDKGACILLEEKLGKKLFLFFLPSSYYGTYHWKSISYSFGNFIKSRSTLSIQVQKYLKHFQEYWGFIDRDKFEAGLKEDNIKVLLQDIKDEILEFATRQESSSTPSEPGPRDYIEFVELVIIFLGGIPVRGIRFRLPGVMHHARWMSKVMYFLKIFIFRSQFKLTKREDRSS</sequence>
<dbReference type="AlphaFoldDB" id="A0A4Y2IBE8"/>
<feature type="region of interest" description="Disordered" evidence="1">
    <location>
        <begin position="1"/>
        <end position="22"/>
    </location>
</feature>
<keyword evidence="3" id="KW-1185">Reference proteome</keyword>
<evidence type="ECO:0000313" key="2">
    <source>
        <dbReference type="EMBL" id="GBM75037.1"/>
    </source>
</evidence>
<evidence type="ECO:0000256" key="1">
    <source>
        <dbReference type="SAM" id="MobiDB-lite"/>
    </source>
</evidence>
<accession>A0A4Y2IBE8</accession>
<reference evidence="2 3" key="1">
    <citation type="journal article" date="2019" name="Sci. Rep.">
        <title>Orb-weaving spider Araneus ventricosus genome elucidates the spidroin gene catalogue.</title>
        <authorList>
            <person name="Kono N."/>
            <person name="Nakamura H."/>
            <person name="Ohtoshi R."/>
            <person name="Moran D.A.P."/>
            <person name="Shinohara A."/>
            <person name="Yoshida Y."/>
            <person name="Fujiwara M."/>
            <person name="Mori M."/>
            <person name="Tomita M."/>
            <person name="Arakawa K."/>
        </authorList>
    </citation>
    <scope>NUCLEOTIDE SEQUENCE [LARGE SCALE GENOMIC DNA]</scope>
</reference>
<name>A0A4Y2IBE8_ARAVE</name>
<dbReference type="EMBL" id="BGPR01002534">
    <property type="protein sequence ID" value="GBM75037.1"/>
    <property type="molecule type" value="Genomic_DNA"/>
</dbReference>
<dbReference type="OrthoDB" id="6626714at2759"/>
<evidence type="ECO:0000313" key="3">
    <source>
        <dbReference type="Proteomes" id="UP000499080"/>
    </source>
</evidence>
<gene>
    <name evidence="2" type="ORF">AVEN_213331_1</name>
</gene>